<dbReference type="InterPro" id="IPR004636">
    <property type="entry name" value="AcOrn/SuccOrn_fam"/>
</dbReference>
<dbReference type="NCBIfam" id="TIGR00707">
    <property type="entry name" value="argD"/>
    <property type="match status" value="1"/>
</dbReference>
<keyword evidence="4" id="KW-0028">Amino-acid biosynthesis</keyword>
<keyword evidence="4" id="KW-0963">Cytoplasm</keyword>
<dbReference type="SUPFAM" id="SSF53383">
    <property type="entry name" value="PLP-dependent transferases"/>
    <property type="match status" value="1"/>
</dbReference>
<keyword evidence="1 4" id="KW-0032">Aminotransferase</keyword>
<dbReference type="PROSITE" id="PS00600">
    <property type="entry name" value="AA_TRANSFER_CLASS_3"/>
    <property type="match status" value="1"/>
</dbReference>
<name>A0A1G7TZP4_9PROT</name>
<sequence length="389" mass="41653">MPTYARADVAFERGEGAYLQAEDGSWYLDFGTGIAVTALGHAHPHLVEALTTQAEKLWHVSNLYRIPASERLAERLTANSFGERVFFCNSGVEAFEGAVKIARRYHHSVGNSERYRVITFEQGFHGRSLAGISASSGAKLRAGFEPLTPGFDQVPFNDAEAARAAVTGETAAVMLEPVQGDGGIRPADPQFLREVRRICDEHGLLLIADEIQCGMGRTGALFAHQWAGIRPDVMALAKGMGSGFPVGAVVATLEAAQGMTPGTHGSTFGGNPLAMAVGNAVLDVMLEDGFLANVRTTGARLREELDALARRHPELIRQVRGSGLMLGLQAQGSNLDLVNAFRAEGLLTVPGGDNVVRVLPPLIITDHHIDDGLARMDRACQRLAATEPR</sequence>
<dbReference type="AlphaFoldDB" id="A0A1G7TZP4"/>
<dbReference type="GO" id="GO:0006526">
    <property type="term" value="P:L-arginine biosynthetic process"/>
    <property type="evidence" value="ECO:0007669"/>
    <property type="project" value="UniProtKB-UniRule"/>
</dbReference>
<keyword evidence="4" id="KW-0055">Arginine biosynthesis</keyword>
<dbReference type="PANTHER" id="PTHR11986:SF113">
    <property type="entry name" value="SUCCINYLORNITHINE TRANSAMINASE"/>
    <property type="match status" value="1"/>
</dbReference>
<keyword evidence="6" id="KW-1185">Reference proteome</keyword>
<feature type="binding site" evidence="4">
    <location>
        <begin position="209"/>
        <end position="212"/>
    </location>
    <ligand>
        <name>pyridoxal 5'-phosphate</name>
        <dbReference type="ChEBI" id="CHEBI:597326"/>
    </ligand>
</feature>
<dbReference type="CDD" id="cd00610">
    <property type="entry name" value="OAT_like"/>
    <property type="match status" value="1"/>
</dbReference>
<dbReference type="Proteomes" id="UP000199415">
    <property type="component" value="Unassembled WGS sequence"/>
</dbReference>
<dbReference type="InterPro" id="IPR050103">
    <property type="entry name" value="Class-III_PLP-dep_AT"/>
</dbReference>
<dbReference type="InterPro" id="IPR015421">
    <property type="entry name" value="PyrdxlP-dep_Trfase_major"/>
</dbReference>
<comment type="cofactor">
    <cofactor evidence="4">
        <name>pyridoxal 5'-phosphate</name>
        <dbReference type="ChEBI" id="CHEBI:597326"/>
    </cofactor>
    <text evidence="4">Binds 1 pyridoxal phosphate per subunit.</text>
</comment>
<dbReference type="Pfam" id="PF00202">
    <property type="entry name" value="Aminotran_3"/>
    <property type="match status" value="1"/>
</dbReference>
<dbReference type="FunFam" id="3.40.640.10:FF:000004">
    <property type="entry name" value="Acetylornithine aminotransferase"/>
    <property type="match status" value="1"/>
</dbReference>
<accession>A0A1G7TZP4</accession>
<dbReference type="InterPro" id="IPR049704">
    <property type="entry name" value="Aminotrans_3_PPA_site"/>
</dbReference>
<dbReference type="GO" id="GO:0042802">
    <property type="term" value="F:identical protein binding"/>
    <property type="evidence" value="ECO:0007669"/>
    <property type="project" value="TreeGrafter"/>
</dbReference>
<comment type="caution">
    <text evidence="4">Lacks conserved residue(s) required for the propagation of feature annotation.</text>
</comment>
<dbReference type="GO" id="GO:0030170">
    <property type="term" value="F:pyridoxal phosphate binding"/>
    <property type="evidence" value="ECO:0007669"/>
    <property type="project" value="InterPro"/>
</dbReference>
<feature type="modified residue" description="N6-(pyridoxal phosphate)lysine" evidence="4">
    <location>
        <position position="238"/>
    </location>
</feature>
<comment type="miscellaneous">
    <text evidence="4">May also have succinyldiaminopimelate aminotransferase activity, thus carrying out the corresponding step in lysine biosynthesis.</text>
</comment>
<comment type="subcellular location">
    <subcellularLocation>
        <location evidence="4">Cytoplasm</location>
    </subcellularLocation>
</comment>
<evidence type="ECO:0000256" key="2">
    <source>
        <dbReference type="ARBA" id="ARBA00022679"/>
    </source>
</evidence>
<evidence type="ECO:0000313" key="5">
    <source>
        <dbReference type="EMBL" id="SDG40551.1"/>
    </source>
</evidence>
<dbReference type="InterPro" id="IPR005814">
    <property type="entry name" value="Aminotrans_3"/>
</dbReference>
<evidence type="ECO:0000256" key="1">
    <source>
        <dbReference type="ARBA" id="ARBA00022576"/>
    </source>
</evidence>
<dbReference type="InterPro" id="IPR015422">
    <property type="entry name" value="PyrdxlP-dep_Trfase_small"/>
</dbReference>
<dbReference type="InterPro" id="IPR015424">
    <property type="entry name" value="PyrdxlP-dep_Trfase"/>
</dbReference>
<dbReference type="EMBL" id="FNCE01000011">
    <property type="protein sequence ID" value="SDG40551.1"/>
    <property type="molecule type" value="Genomic_DNA"/>
</dbReference>
<dbReference type="GO" id="GO:0005737">
    <property type="term" value="C:cytoplasm"/>
    <property type="evidence" value="ECO:0007669"/>
    <property type="project" value="UniProtKB-SubCell"/>
</dbReference>
<dbReference type="Gene3D" id="3.40.640.10">
    <property type="entry name" value="Type I PLP-dependent aspartate aminotransferase-like (Major domain)"/>
    <property type="match status" value="1"/>
</dbReference>
<feature type="binding site" evidence="4">
    <location>
        <position position="124"/>
    </location>
    <ligand>
        <name>pyridoxal 5'-phosphate</name>
        <dbReference type="ChEBI" id="CHEBI:597326"/>
    </ligand>
</feature>
<comment type="subunit">
    <text evidence="4">Homodimer.</text>
</comment>
<protein>
    <recommendedName>
        <fullName evidence="4">Acetylornithine aminotransferase</fullName>
        <shortName evidence="4">ACOAT</shortName>
        <ecNumber evidence="4">2.6.1.11</ecNumber>
    </recommendedName>
</protein>
<dbReference type="OrthoDB" id="9801834at2"/>
<organism evidence="5 6">
    <name type="scientific">Limimonas halophila</name>
    <dbReference type="NCBI Taxonomy" id="1082479"/>
    <lineage>
        <taxon>Bacteria</taxon>
        <taxon>Pseudomonadati</taxon>
        <taxon>Pseudomonadota</taxon>
        <taxon>Alphaproteobacteria</taxon>
        <taxon>Rhodospirillales</taxon>
        <taxon>Rhodovibrionaceae</taxon>
        <taxon>Limimonas</taxon>
    </lineage>
</organism>
<comment type="similarity">
    <text evidence="4">Belongs to the class-III pyridoxal-phosphate-dependent aminotransferase family. ArgD subfamily.</text>
</comment>
<dbReference type="HAMAP" id="MF_01107">
    <property type="entry name" value="ArgD_aminotrans_3"/>
    <property type="match status" value="1"/>
</dbReference>
<gene>
    <name evidence="4" type="primary">argD</name>
    <name evidence="5" type="ORF">SAMN05216241_11111</name>
</gene>
<proteinExistence type="inferred from homology"/>
<comment type="pathway">
    <text evidence="4">Amino-acid biosynthesis; L-arginine biosynthesis; N(2)-acetyl-L-ornithine from L-glutamate: step 4/4.</text>
</comment>
<dbReference type="Gene3D" id="3.90.1150.10">
    <property type="entry name" value="Aspartate Aminotransferase, domain 1"/>
    <property type="match status" value="1"/>
</dbReference>
<dbReference type="NCBIfam" id="NF002325">
    <property type="entry name" value="PRK01278.1"/>
    <property type="match status" value="1"/>
</dbReference>
<feature type="binding site" evidence="4">
    <location>
        <position position="266"/>
    </location>
    <ligand>
        <name>N(2)-acetyl-L-ornithine</name>
        <dbReference type="ChEBI" id="CHEBI:57805"/>
    </ligand>
</feature>
<keyword evidence="2 4" id="KW-0808">Transferase</keyword>
<evidence type="ECO:0000256" key="4">
    <source>
        <dbReference type="HAMAP-Rule" id="MF_01107"/>
    </source>
</evidence>
<keyword evidence="3 4" id="KW-0663">Pyridoxal phosphate</keyword>
<comment type="catalytic activity">
    <reaction evidence="4">
        <text>N(2)-acetyl-L-ornithine + 2-oxoglutarate = N-acetyl-L-glutamate 5-semialdehyde + L-glutamate</text>
        <dbReference type="Rhea" id="RHEA:18049"/>
        <dbReference type="ChEBI" id="CHEBI:16810"/>
        <dbReference type="ChEBI" id="CHEBI:29123"/>
        <dbReference type="ChEBI" id="CHEBI:29985"/>
        <dbReference type="ChEBI" id="CHEBI:57805"/>
        <dbReference type="EC" id="2.6.1.11"/>
    </reaction>
</comment>
<evidence type="ECO:0000313" key="6">
    <source>
        <dbReference type="Proteomes" id="UP000199415"/>
    </source>
</evidence>
<reference evidence="5 6" key="1">
    <citation type="submission" date="2016-10" db="EMBL/GenBank/DDBJ databases">
        <authorList>
            <person name="de Groot N.N."/>
        </authorList>
    </citation>
    <scope>NUCLEOTIDE SEQUENCE [LARGE SCALE GENOMIC DNA]</scope>
    <source>
        <strain evidence="5 6">DSM 25584</strain>
    </source>
</reference>
<dbReference type="GO" id="GO:0003992">
    <property type="term" value="F:N2-acetyl-L-ornithine:2-oxoglutarate 5-aminotransferase activity"/>
    <property type="evidence" value="ECO:0007669"/>
    <property type="project" value="UniProtKB-UniRule"/>
</dbReference>
<dbReference type="EC" id="2.6.1.11" evidence="4"/>
<feature type="binding site" evidence="4">
    <location>
        <position position="127"/>
    </location>
    <ligand>
        <name>N(2)-acetyl-L-ornithine</name>
        <dbReference type="ChEBI" id="CHEBI:57805"/>
    </ligand>
</feature>
<evidence type="ECO:0000256" key="3">
    <source>
        <dbReference type="ARBA" id="ARBA00022898"/>
    </source>
</evidence>
<dbReference type="UniPathway" id="UPA00068">
    <property type="reaction ID" value="UER00109"/>
</dbReference>
<dbReference type="PANTHER" id="PTHR11986">
    <property type="entry name" value="AMINOTRANSFERASE CLASS III"/>
    <property type="match status" value="1"/>
</dbReference>
<dbReference type="STRING" id="1082479.SAMN05216241_11111"/>
<feature type="binding site" evidence="4">
    <location>
        <position position="267"/>
    </location>
    <ligand>
        <name>pyridoxal 5'-phosphate</name>
        <dbReference type="ChEBI" id="CHEBI:597326"/>
    </ligand>
</feature>
<dbReference type="PIRSF" id="PIRSF000521">
    <property type="entry name" value="Transaminase_4ab_Lys_Orn"/>
    <property type="match status" value="1"/>
</dbReference>